<accession>X0TTN0</accession>
<dbReference type="AlphaFoldDB" id="X0TTN0"/>
<organism evidence="1">
    <name type="scientific">marine sediment metagenome</name>
    <dbReference type="NCBI Taxonomy" id="412755"/>
    <lineage>
        <taxon>unclassified sequences</taxon>
        <taxon>metagenomes</taxon>
        <taxon>ecological metagenomes</taxon>
    </lineage>
</organism>
<evidence type="ECO:0000313" key="1">
    <source>
        <dbReference type="EMBL" id="GAF91522.1"/>
    </source>
</evidence>
<comment type="caution">
    <text evidence="1">The sequence shown here is derived from an EMBL/GenBank/DDBJ whole genome shotgun (WGS) entry which is preliminary data.</text>
</comment>
<name>X0TTN0_9ZZZZ</name>
<sequence length="40" mass="4698">MGTALTSRELHRKILNHLTEKIADRMAEAILERHGQEIWE</sequence>
<reference evidence="1" key="1">
    <citation type="journal article" date="2014" name="Front. Microbiol.">
        <title>High frequency of phylogenetically diverse reductive dehalogenase-homologous genes in deep subseafloor sedimentary metagenomes.</title>
        <authorList>
            <person name="Kawai M."/>
            <person name="Futagami T."/>
            <person name="Toyoda A."/>
            <person name="Takaki Y."/>
            <person name="Nishi S."/>
            <person name="Hori S."/>
            <person name="Arai W."/>
            <person name="Tsubouchi T."/>
            <person name="Morono Y."/>
            <person name="Uchiyama I."/>
            <person name="Ito T."/>
            <person name="Fujiyama A."/>
            <person name="Inagaki F."/>
            <person name="Takami H."/>
        </authorList>
    </citation>
    <scope>NUCLEOTIDE SEQUENCE</scope>
    <source>
        <strain evidence="1">Expedition CK06-06</strain>
    </source>
</reference>
<feature type="non-terminal residue" evidence="1">
    <location>
        <position position="40"/>
    </location>
</feature>
<proteinExistence type="predicted"/>
<protein>
    <submittedName>
        <fullName evidence="1">Uncharacterized protein</fullName>
    </submittedName>
</protein>
<dbReference type="EMBL" id="BARS01011584">
    <property type="protein sequence ID" value="GAF91522.1"/>
    <property type="molecule type" value="Genomic_DNA"/>
</dbReference>
<gene>
    <name evidence="1" type="ORF">S01H1_21012</name>
</gene>